<dbReference type="NCBIfam" id="TIGR00229">
    <property type="entry name" value="sensory_box"/>
    <property type="match status" value="1"/>
</dbReference>
<evidence type="ECO:0000259" key="4">
    <source>
        <dbReference type="PROSITE" id="PS50113"/>
    </source>
</evidence>
<dbReference type="PROSITE" id="PS50113">
    <property type="entry name" value="PAC"/>
    <property type="match status" value="1"/>
</dbReference>
<dbReference type="PROSITE" id="PS50112">
    <property type="entry name" value="PAS"/>
    <property type="match status" value="1"/>
</dbReference>
<dbReference type="InterPro" id="IPR001789">
    <property type="entry name" value="Sig_transdc_resp-reg_receiver"/>
</dbReference>
<dbReference type="InterPro" id="IPR052155">
    <property type="entry name" value="Biofilm_reg_signaling"/>
</dbReference>
<dbReference type="InterPro" id="IPR035965">
    <property type="entry name" value="PAS-like_dom_sf"/>
</dbReference>
<dbReference type="InterPro" id="IPR013767">
    <property type="entry name" value="PAS_fold"/>
</dbReference>
<reference evidence="7 8" key="1">
    <citation type="submission" date="2024-06" db="EMBL/GenBank/DDBJ databases">
        <authorList>
            <person name="Li F."/>
        </authorList>
    </citation>
    <scope>NUCLEOTIDE SEQUENCE [LARGE SCALE GENOMIC DNA]</scope>
    <source>
        <strain evidence="7 8">GXAS 311</strain>
    </source>
</reference>
<dbReference type="SMART" id="SM00267">
    <property type="entry name" value="GGDEF"/>
    <property type="match status" value="1"/>
</dbReference>
<keyword evidence="8" id="KW-1185">Reference proteome</keyword>
<dbReference type="PROSITE" id="PS50110">
    <property type="entry name" value="RESPONSE_REGULATORY"/>
    <property type="match status" value="1"/>
</dbReference>
<dbReference type="Gene3D" id="3.30.450.20">
    <property type="entry name" value="PAS domain"/>
    <property type="match status" value="1"/>
</dbReference>
<dbReference type="Pfam" id="PF00563">
    <property type="entry name" value="EAL"/>
    <property type="match status" value="1"/>
</dbReference>
<organism evidence="7 8">
    <name type="scientific">Aliikangiella maris</name>
    <dbReference type="NCBI Taxonomy" id="3162458"/>
    <lineage>
        <taxon>Bacteria</taxon>
        <taxon>Pseudomonadati</taxon>
        <taxon>Pseudomonadota</taxon>
        <taxon>Gammaproteobacteria</taxon>
        <taxon>Oceanospirillales</taxon>
        <taxon>Pleioneaceae</taxon>
        <taxon>Aliikangiella</taxon>
    </lineage>
</organism>
<evidence type="ECO:0000259" key="3">
    <source>
        <dbReference type="PROSITE" id="PS50112"/>
    </source>
</evidence>
<dbReference type="RefSeq" id="WP_353873117.1">
    <property type="nucleotide sequence ID" value="NZ_JBEVCJ010000001.1"/>
</dbReference>
<accession>A0ABV2BNR3</accession>
<dbReference type="SUPFAM" id="SSF141868">
    <property type="entry name" value="EAL domain-like"/>
    <property type="match status" value="1"/>
</dbReference>
<dbReference type="InterPro" id="IPR035919">
    <property type="entry name" value="EAL_sf"/>
</dbReference>
<proteinExistence type="predicted"/>
<dbReference type="SMART" id="SM00448">
    <property type="entry name" value="REC"/>
    <property type="match status" value="1"/>
</dbReference>
<evidence type="ECO:0000259" key="5">
    <source>
        <dbReference type="PROSITE" id="PS50883"/>
    </source>
</evidence>
<keyword evidence="1" id="KW-0597">Phosphoprotein</keyword>
<dbReference type="NCBIfam" id="TIGR00254">
    <property type="entry name" value="GGDEF"/>
    <property type="match status" value="1"/>
</dbReference>
<feature type="modified residue" description="4-aspartylphosphate" evidence="1">
    <location>
        <position position="155"/>
    </location>
</feature>
<dbReference type="CDD" id="cd01948">
    <property type="entry name" value="EAL"/>
    <property type="match status" value="1"/>
</dbReference>
<dbReference type="SMART" id="SM00052">
    <property type="entry name" value="EAL"/>
    <property type="match status" value="1"/>
</dbReference>
<dbReference type="PANTHER" id="PTHR44757">
    <property type="entry name" value="DIGUANYLATE CYCLASE DGCP"/>
    <property type="match status" value="1"/>
</dbReference>
<dbReference type="InterPro" id="IPR000700">
    <property type="entry name" value="PAS-assoc_C"/>
</dbReference>
<dbReference type="InterPro" id="IPR000014">
    <property type="entry name" value="PAS"/>
</dbReference>
<gene>
    <name evidence="7" type="ORF">ABVT43_00400</name>
</gene>
<evidence type="ECO:0000259" key="2">
    <source>
        <dbReference type="PROSITE" id="PS50110"/>
    </source>
</evidence>
<dbReference type="PANTHER" id="PTHR44757:SF2">
    <property type="entry name" value="BIOFILM ARCHITECTURE MAINTENANCE PROTEIN MBAA"/>
    <property type="match status" value="1"/>
</dbReference>
<evidence type="ECO:0000313" key="8">
    <source>
        <dbReference type="Proteomes" id="UP001548189"/>
    </source>
</evidence>
<sequence length="777" mass="88592">MTVVLLENSDKFQFIKTFLAERHIDFCCFASVAELQRWLEAFPVPEGIIVDLTITEYQDFLVRISLRYSQLQIFSLKNISPTQQLSRLTAFLKRLSAADFNRNPTRVLFVDDSKTVQVKYRKILMQQGFIVDLAANVKEGFALALHNQYDIAIIDYFMPGETGAKLCQKIKECESTHELECAVLTAQYKQSVVDECLQAGARECMFKNESADLFLARIRALLSSVERKRQVEKERSRLIGLLNSVAEGVFGVTPDGRIQFVNPGALSLLGQSVAELIGAFPHKTIHPTDNRGQPTSFEHCFLQQAYLLGDELRDWRTLFRRADGSLFPVECSVTQLGDGTDQQGSVVVFRDISEQERLEKNWQWRLNHDHLTGLLNRNAFEEILNRELNRAKRTHDSALLLFIDLDKFKLINDELGHAAGDQLLINLAESLSLRSRDTDFIGRLAGDEFVVLLTEVKPEEYAELAEKYRSLLEESSLFWHEKIYSVTGSIGLSEVNQKGLSVGELLAQADQACQVAKRKGRNQWALFDQESQADLQGNWFKRLNLAMQNQEFSLLQQPVFSATDPKEQVGTNCYLRLSENNTLISPAIFMSDAKRFGVIKEIDKLVINQLIEYCINHPHGRGWFSLSLSVEAISDESFRDYLFELWQRSGLPASRLRFELGEEDLFKFPQWKKHLAKLREYGFGIIISHFGMNTQSLLNLPQMPIDAIKLDTSLTRELATSIPRRHLIDAIVKTANQENIEVIATHIETAIELDLLQAREINQLQGFYLGKLEKLNS</sequence>
<dbReference type="Proteomes" id="UP001548189">
    <property type="component" value="Unassembled WGS sequence"/>
</dbReference>
<dbReference type="PROSITE" id="PS50883">
    <property type="entry name" value="EAL"/>
    <property type="match status" value="1"/>
</dbReference>
<evidence type="ECO:0000259" key="6">
    <source>
        <dbReference type="PROSITE" id="PS50887"/>
    </source>
</evidence>
<dbReference type="CDD" id="cd00130">
    <property type="entry name" value="PAS"/>
    <property type="match status" value="1"/>
</dbReference>
<dbReference type="CDD" id="cd01949">
    <property type="entry name" value="GGDEF"/>
    <property type="match status" value="1"/>
</dbReference>
<feature type="domain" description="PAS" evidence="3">
    <location>
        <begin position="234"/>
        <end position="289"/>
    </location>
</feature>
<dbReference type="SUPFAM" id="SSF55785">
    <property type="entry name" value="PYP-like sensor domain (PAS domain)"/>
    <property type="match status" value="1"/>
</dbReference>
<dbReference type="InterPro" id="IPR043128">
    <property type="entry name" value="Rev_trsase/Diguanyl_cyclase"/>
</dbReference>
<comment type="caution">
    <text evidence="7">The sequence shown here is derived from an EMBL/GenBank/DDBJ whole genome shotgun (WGS) entry which is preliminary data.</text>
</comment>
<evidence type="ECO:0000256" key="1">
    <source>
        <dbReference type="PROSITE-ProRule" id="PRU00169"/>
    </source>
</evidence>
<dbReference type="Pfam" id="PF00990">
    <property type="entry name" value="GGDEF"/>
    <property type="match status" value="1"/>
</dbReference>
<name>A0ABV2BNR3_9GAMM</name>
<dbReference type="Gene3D" id="3.20.20.450">
    <property type="entry name" value="EAL domain"/>
    <property type="match status" value="1"/>
</dbReference>
<dbReference type="Gene3D" id="3.40.50.2300">
    <property type="match status" value="1"/>
</dbReference>
<dbReference type="EMBL" id="JBEVCJ010000001">
    <property type="protein sequence ID" value="MET1253576.1"/>
    <property type="molecule type" value="Genomic_DNA"/>
</dbReference>
<dbReference type="InterPro" id="IPR029787">
    <property type="entry name" value="Nucleotide_cyclase"/>
</dbReference>
<dbReference type="InterPro" id="IPR000160">
    <property type="entry name" value="GGDEF_dom"/>
</dbReference>
<dbReference type="Pfam" id="PF00072">
    <property type="entry name" value="Response_reg"/>
    <property type="match status" value="1"/>
</dbReference>
<feature type="domain" description="EAL" evidence="5">
    <location>
        <begin position="536"/>
        <end position="777"/>
    </location>
</feature>
<dbReference type="SMART" id="SM00091">
    <property type="entry name" value="PAS"/>
    <property type="match status" value="1"/>
</dbReference>
<dbReference type="CDD" id="cd00156">
    <property type="entry name" value="REC"/>
    <property type="match status" value="1"/>
</dbReference>
<dbReference type="InterPro" id="IPR001633">
    <property type="entry name" value="EAL_dom"/>
</dbReference>
<feature type="domain" description="PAC" evidence="4">
    <location>
        <begin position="313"/>
        <end position="364"/>
    </location>
</feature>
<dbReference type="SUPFAM" id="SSF52172">
    <property type="entry name" value="CheY-like"/>
    <property type="match status" value="1"/>
</dbReference>
<dbReference type="Pfam" id="PF00989">
    <property type="entry name" value="PAS"/>
    <property type="match status" value="1"/>
</dbReference>
<protein>
    <submittedName>
        <fullName evidence="7">EAL domain-containing protein</fullName>
    </submittedName>
</protein>
<dbReference type="SUPFAM" id="SSF55073">
    <property type="entry name" value="Nucleotide cyclase"/>
    <property type="match status" value="1"/>
</dbReference>
<dbReference type="InterPro" id="IPR011006">
    <property type="entry name" value="CheY-like_superfamily"/>
</dbReference>
<dbReference type="PROSITE" id="PS50887">
    <property type="entry name" value="GGDEF"/>
    <property type="match status" value="1"/>
</dbReference>
<dbReference type="Gene3D" id="3.30.70.270">
    <property type="match status" value="1"/>
</dbReference>
<evidence type="ECO:0000313" key="7">
    <source>
        <dbReference type="EMBL" id="MET1253576.1"/>
    </source>
</evidence>
<feature type="domain" description="Response regulatory" evidence="2">
    <location>
        <begin position="106"/>
        <end position="222"/>
    </location>
</feature>
<feature type="domain" description="GGDEF" evidence="6">
    <location>
        <begin position="396"/>
        <end position="529"/>
    </location>
</feature>